<name>A0A164GNZ7_9CRUS</name>
<dbReference type="EMBL" id="LRGB01014482">
    <property type="protein sequence ID" value="KZR99176.1"/>
    <property type="molecule type" value="Genomic_DNA"/>
</dbReference>
<evidence type="ECO:0000313" key="2">
    <source>
        <dbReference type="Proteomes" id="UP000076858"/>
    </source>
</evidence>
<sequence>AEYLKKCTLINHGLSPKETRVIALSFAIANGTRIPTAWHKNGQASEDWLSGFLKRNQSLSIRKPEATSQARAAGFNKPVVDNFYDKYESLVVKHKFKAYQVFNCDETNNPTVMQPPNVIAAKGTKQVQQTVSAERGTNVTMLAFVNA</sequence>
<protein>
    <recommendedName>
        <fullName evidence="3">HTH CENPB-type domain-containing protein</fullName>
    </recommendedName>
</protein>
<feature type="non-terminal residue" evidence="1">
    <location>
        <position position="147"/>
    </location>
</feature>
<evidence type="ECO:0000313" key="1">
    <source>
        <dbReference type="EMBL" id="KZR99176.1"/>
    </source>
</evidence>
<dbReference type="AlphaFoldDB" id="A0A164GNZ7"/>
<accession>A0A164GNZ7</accession>
<dbReference type="OrthoDB" id="6377204at2759"/>
<organism evidence="1 2">
    <name type="scientific">Daphnia magna</name>
    <dbReference type="NCBI Taxonomy" id="35525"/>
    <lineage>
        <taxon>Eukaryota</taxon>
        <taxon>Metazoa</taxon>
        <taxon>Ecdysozoa</taxon>
        <taxon>Arthropoda</taxon>
        <taxon>Crustacea</taxon>
        <taxon>Branchiopoda</taxon>
        <taxon>Diplostraca</taxon>
        <taxon>Cladocera</taxon>
        <taxon>Anomopoda</taxon>
        <taxon>Daphniidae</taxon>
        <taxon>Daphnia</taxon>
    </lineage>
</organism>
<dbReference type="Proteomes" id="UP000076858">
    <property type="component" value="Unassembled WGS sequence"/>
</dbReference>
<reference evidence="1 2" key="1">
    <citation type="submission" date="2016-03" db="EMBL/GenBank/DDBJ databases">
        <title>EvidentialGene: Evidence-directed Construction of Genes on Genomes.</title>
        <authorList>
            <person name="Gilbert D.G."/>
            <person name="Choi J.-H."/>
            <person name="Mockaitis K."/>
            <person name="Colbourne J."/>
            <person name="Pfrender M."/>
        </authorList>
    </citation>
    <scope>NUCLEOTIDE SEQUENCE [LARGE SCALE GENOMIC DNA]</scope>
    <source>
        <strain evidence="1 2">Xinb3</strain>
        <tissue evidence="1">Complete organism</tissue>
    </source>
</reference>
<comment type="caution">
    <text evidence="1">The sequence shown here is derived from an EMBL/GenBank/DDBJ whole genome shotgun (WGS) entry which is preliminary data.</text>
</comment>
<evidence type="ECO:0008006" key="3">
    <source>
        <dbReference type="Google" id="ProtNLM"/>
    </source>
</evidence>
<feature type="non-terminal residue" evidence="1">
    <location>
        <position position="1"/>
    </location>
</feature>
<keyword evidence="2" id="KW-1185">Reference proteome</keyword>
<proteinExistence type="predicted"/>
<gene>
    <name evidence="1" type="ORF">APZ42_005063</name>
</gene>